<dbReference type="Proteomes" id="UP000033633">
    <property type="component" value="Unassembled WGS sequence"/>
</dbReference>
<dbReference type="PANTHER" id="PTHR43798">
    <property type="entry name" value="MONOACYLGLYCEROL LIPASE"/>
    <property type="match status" value="1"/>
</dbReference>
<keyword evidence="3" id="KW-1185">Reference proteome</keyword>
<keyword evidence="2" id="KW-0378">Hydrolase</keyword>
<dbReference type="Pfam" id="PF00561">
    <property type="entry name" value="Abhydrolase_1"/>
    <property type="match status" value="1"/>
</dbReference>
<dbReference type="STRING" id="265726.KY46_20835"/>
<dbReference type="InterPro" id="IPR050266">
    <property type="entry name" value="AB_hydrolase_sf"/>
</dbReference>
<dbReference type="PRINTS" id="PR00111">
    <property type="entry name" value="ABHYDROLASE"/>
</dbReference>
<dbReference type="AlphaFoldDB" id="A0A0F5V7A0"/>
<evidence type="ECO:0000259" key="1">
    <source>
        <dbReference type="Pfam" id="PF00561"/>
    </source>
</evidence>
<dbReference type="SUPFAM" id="SSF53474">
    <property type="entry name" value="alpha/beta-Hydrolases"/>
    <property type="match status" value="1"/>
</dbReference>
<evidence type="ECO:0000313" key="2">
    <source>
        <dbReference type="EMBL" id="KKC98013.1"/>
    </source>
</evidence>
<dbReference type="PANTHER" id="PTHR43798:SF33">
    <property type="entry name" value="HYDROLASE, PUTATIVE (AFU_ORTHOLOGUE AFUA_2G14860)-RELATED"/>
    <property type="match status" value="1"/>
</dbReference>
<dbReference type="PATRIC" id="fig|265726.11.peg.2976"/>
<protein>
    <submittedName>
        <fullName evidence="2">Hydrolase</fullName>
    </submittedName>
</protein>
<dbReference type="EMBL" id="JWYV01000029">
    <property type="protein sequence ID" value="KKC98013.1"/>
    <property type="molecule type" value="Genomic_DNA"/>
</dbReference>
<dbReference type="OrthoDB" id="149912at2"/>
<organism evidence="2 3">
    <name type="scientific">Photobacterium halotolerans</name>
    <dbReference type="NCBI Taxonomy" id="265726"/>
    <lineage>
        <taxon>Bacteria</taxon>
        <taxon>Pseudomonadati</taxon>
        <taxon>Pseudomonadota</taxon>
        <taxon>Gammaproteobacteria</taxon>
        <taxon>Vibrionales</taxon>
        <taxon>Vibrionaceae</taxon>
        <taxon>Photobacterium</taxon>
    </lineage>
</organism>
<name>A0A0F5V7A0_9GAMM</name>
<dbReference type="Gene3D" id="3.40.50.1820">
    <property type="entry name" value="alpha/beta hydrolase"/>
    <property type="match status" value="1"/>
</dbReference>
<feature type="domain" description="AB hydrolase-1" evidence="1">
    <location>
        <begin position="42"/>
        <end position="283"/>
    </location>
</feature>
<dbReference type="InterPro" id="IPR000073">
    <property type="entry name" value="AB_hydrolase_1"/>
</dbReference>
<comment type="caution">
    <text evidence="2">The sequence shown here is derived from an EMBL/GenBank/DDBJ whole genome shotgun (WGS) entry which is preliminary data.</text>
</comment>
<dbReference type="GO" id="GO:0016787">
    <property type="term" value="F:hydrolase activity"/>
    <property type="evidence" value="ECO:0007669"/>
    <property type="project" value="UniProtKB-KW"/>
</dbReference>
<gene>
    <name evidence="2" type="ORF">KY46_20835</name>
</gene>
<reference evidence="2 3" key="1">
    <citation type="submission" date="2014-12" db="EMBL/GenBank/DDBJ databases">
        <title>Mercury Reductase activity and rhizosphere competence traits in the genome of root associated Photobacterium halotolerans MELD1.</title>
        <authorList>
            <person name="Mathew D.C."/>
            <person name="Huang C.-C."/>
        </authorList>
    </citation>
    <scope>NUCLEOTIDE SEQUENCE [LARGE SCALE GENOMIC DNA]</scope>
    <source>
        <strain evidence="2 3">MELD1</strain>
    </source>
</reference>
<dbReference type="GO" id="GO:0016020">
    <property type="term" value="C:membrane"/>
    <property type="evidence" value="ECO:0007669"/>
    <property type="project" value="TreeGrafter"/>
</dbReference>
<sequence>MYESRLPLAETELAVITSFSPCKESIKRGRLIPVSNADRARPTLLFLHGWHDNAASFDVLFEPLAARFNLVAVDWPGHGLSAHRQTDNYYYFMDYVDDLAQIVQSLSSQNLMLVGHSLGALVAAAYAGAFPESVTGLVLIEGLAPLHESAGLAAKRLRQGIESRTKRRQRQPAELKLDSFQAALSVRCRVNGLTPEQLRPLVQRATWTDGQHWYWRHDDKLRCDSLFRMTEEQVKALMRHIECPVLSVIGEKGFSSLKESDAGLSWLKQAEQIVIPGGHHCHLDSPRLVCDQILLLSSKINKLV</sequence>
<accession>A0A0F5V7A0</accession>
<evidence type="ECO:0000313" key="3">
    <source>
        <dbReference type="Proteomes" id="UP000033633"/>
    </source>
</evidence>
<proteinExistence type="predicted"/>
<dbReference type="InterPro" id="IPR029058">
    <property type="entry name" value="AB_hydrolase_fold"/>
</dbReference>